<gene>
    <name evidence="2" type="ORF">EK21DRAFT_68733</name>
</gene>
<comment type="caution">
    <text evidence="2">The sequence shown here is derived from an EMBL/GenBank/DDBJ whole genome shotgun (WGS) entry which is preliminary data.</text>
</comment>
<sequence>MYGKHCTSELLPFTFGTQNCPIETNNEPPKPVAEAELNDWQAQWNTSCLRRQLISFFGKYAQDGTARIDQIICFGLGCLLTVCEGWPEVPRRAYLQHLAACTIRDTLATYLDGNRPKIYAQDPSYTLAEEAYLLTHMNITVLPDPEGFKALNGNTLVLSFAPNVPVRQIALDMTHGSNGPAGIFCDAIKDDGLGCDGKGTSDDGLRRNVCPFSTDPSSPGLWKYKQESVSIEFEDKRDDGFGNIAVGVYLKKVQ</sequence>
<name>A0A9P4H769_9PLEO</name>
<keyword evidence="3" id="KW-1185">Reference proteome</keyword>
<dbReference type="EMBL" id="ML978207">
    <property type="protein sequence ID" value="KAF2028909.1"/>
    <property type="molecule type" value="Genomic_DNA"/>
</dbReference>
<evidence type="ECO:0000313" key="2">
    <source>
        <dbReference type="EMBL" id="KAF2028909.1"/>
    </source>
</evidence>
<dbReference type="PANTHER" id="PTHR42080:SF1">
    <property type="entry name" value="SRR1-LIKE DOMAIN-CONTAINING PROTEIN"/>
    <property type="match status" value="1"/>
</dbReference>
<dbReference type="InterPro" id="IPR012942">
    <property type="entry name" value="SRR1-like"/>
</dbReference>
<accession>A0A9P4H769</accession>
<dbReference type="Pfam" id="PF07985">
    <property type="entry name" value="SRR1"/>
    <property type="match status" value="1"/>
</dbReference>
<dbReference type="OrthoDB" id="5230585at2759"/>
<organism evidence="2 3">
    <name type="scientific">Setomelanomma holmii</name>
    <dbReference type="NCBI Taxonomy" id="210430"/>
    <lineage>
        <taxon>Eukaryota</taxon>
        <taxon>Fungi</taxon>
        <taxon>Dikarya</taxon>
        <taxon>Ascomycota</taxon>
        <taxon>Pezizomycotina</taxon>
        <taxon>Dothideomycetes</taxon>
        <taxon>Pleosporomycetidae</taxon>
        <taxon>Pleosporales</taxon>
        <taxon>Pleosporineae</taxon>
        <taxon>Phaeosphaeriaceae</taxon>
        <taxon>Setomelanomma</taxon>
    </lineage>
</organism>
<dbReference type="AlphaFoldDB" id="A0A9P4H769"/>
<dbReference type="PANTHER" id="PTHR42080">
    <property type="entry name" value="SRR1 DOMAIN-CONTAINING PROTEIN"/>
    <property type="match status" value="1"/>
</dbReference>
<evidence type="ECO:0000259" key="1">
    <source>
        <dbReference type="Pfam" id="PF07985"/>
    </source>
</evidence>
<feature type="domain" description="SRR1-like" evidence="1">
    <location>
        <begin position="62"/>
        <end position="189"/>
    </location>
</feature>
<protein>
    <recommendedName>
        <fullName evidence="1">SRR1-like domain-containing protein</fullName>
    </recommendedName>
</protein>
<reference evidence="2" key="1">
    <citation type="journal article" date="2020" name="Stud. Mycol.">
        <title>101 Dothideomycetes genomes: a test case for predicting lifestyles and emergence of pathogens.</title>
        <authorList>
            <person name="Haridas S."/>
            <person name="Albert R."/>
            <person name="Binder M."/>
            <person name="Bloem J."/>
            <person name="Labutti K."/>
            <person name="Salamov A."/>
            <person name="Andreopoulos B."/>
            <person name="Baker S."/>
            <person name="Barry K."/>
            <person name="Bills G."/>
            <person name="Bluhm B."/>
            <person name="Cannon C."/>
            <person name="Castanera R."/>
            <person name="Culley D."/>
            <person name="Daum C."/>
            <person name="Ezra D."/>
            <person name="Gonzalez J."/>
            <person name="Henrissat B."/>
            <person name="Kuo A."/>
            <person name="Liang C."/>
            <person name="Lipzen A."/>
            <person name="Lutzoni F."/>
            <person name="Magnuson J."/>
            <person name="Mondo S."/>
            <person name="Nolan M."/>
            <person name="Ohm R."/>
            <person name="Pangilinan J."/>
            <person name="Park H.-J."/>
            <person name="Ramirez L."/>
            <person name="Alfaro M."/>
            <person name="Sun H."/>
            <person name="Tritt A."/>
            <person name="Yoshinaga Y."/>
            <person name="Zwiers L.-H."/>
            <person name="Turgeon B."/>
            <person name="Goodwin S."/>
            <person name="Spatafora J."/>
            <person name="Crous P."/>
            <person name="Grigoriev I."/>
        </authorList>
    </citation>
    <scope>NUCLEOTIDE SEQUENCE</scope>
    <source>
        <strain evidence="2">CBS 110217</strain>
    </source>
</reference>
<evidence type="ECO:0000313" key="3">
    <source>
        <dbReference type="Proteomes" id="UP000799777"/>
    </source>
</evidence>
<proteinExistence type="predicted"/>
<dbReference type="Proteomes" id="UP000799777">
    <property type="component" value="Unassembled WGS sequence"/>
</dbReference>